<dbReference type="AlphaFoldDB" id="A0A8X8G4B4"/>
<evidence type="ECO:0000313" key="1">
    <source>
        <dbReference type="EMBL" id="MBU2721814.1"/>
    </source>
</evidence>
<dbReference type="RefSeq" id="WP_215886348.1">
    <property type="nucleotide sequence ID" value="NZ_CP134225.1"/>
</dbReference>
<accession>A0A8X8G4B4</accession>
<comment type="caution">
    <text evidence="1">The sequence shown here is derived from an EMBL/GenBank/DDBJ whole genome shotgun (WGS) entry which is preliminary data.</text>
</comment>
<evidence type="ECO:0000313" key="2">
    <source>
        <dbReference type="Proteomes" id="UP000887300"/>
    </source>
</evidence>
<protein>
    <submittedName>
        <fullName evidence="1">Uncharacterized protein</fullName>
    </submittedName>
</protein>
<reference evidence="1" key="1">
    <citation type="journal article" date="2021" name="ISME J.">
        <title>Genomic evolution of the class Acidithiobacillia: deep-branching Proteobacteria living in extreme acidic conditions.</title>
        <authorList>
            <person name="Moya-Beltran A."/>
            <person name="Beard S."/>
            <person name="Rojas-Villalobos C."/>
            <person name="Issotta F."/>
            <person name="Gallardo Y."/>
            <person name="Ulloa R."/>
            <person name="Giaveno A."/>
            <person name="Degli Esposti M."/>
            <person name="Johnson D.B."/>
            <person name="Quatrini R."/>
        </authorList>
    </citation>
    <scope>NUCLEOTIDE SEQUENCE</scope>
    <source>
        <strain evidence="1">DSM 583</strain>
    </source>
</reference>
<sequence>MEQNKQDNMPKCKVISFAEKKAERDAEWKLLETMIGKEEIERHAKAGKFPG</sequence>
<name>A0A8X8G4B4_ACIFI</name>
<dbReference type="EMBL" id="JABBHS010000027">
    <property type="protein sequence ID" value="MBU2721814.1"/>
    <property type="molecule type" value="Genomic_DNA"/>
</dbReference>
<dbReference type="Proteomes" id="UP000887300">
    <property type="component" value="Unassembled WGS sequence"/>
</dbReference>
<proteinExistence type="predicted"/>
<organism evidence="1 2">
    <name type="scientific">Acidithiobacillus ferridurans</name>
    <dbReference type="NCBI Taxonomy" id="1232575"/>
    <lineage>
        <taxon>Bacteria</taxon>
        <taxon>Pseudomonadati</taxon>
        <taxon>Pseudomonadota</taxon>
        <taxon>Acidithiobacillia</taxon>
        <taxon>Acidithiobacillales</taxon>
        <taxon>Acidithiobacillaceae</taxon>
        <taxon>Acidithiobacillus</taxon>
    </lineage>
</organism>
<gene>
    <name evidence="1" type="ORF">HF568_00900</name>
</gene>